<dbReference type="OrthoDB" id="721009at2"/>
<keyword evidence="5 11" id="KW-0732">Signal</keyword>
<protein>
    <recommendedName>
        <fullName evidence="9">Periplasmic beta-glucosidase</fullName>
        <ecNumber evidence="4">3.2.1.21</ecNumber>
    </recommendedName>
</protein>
<dbReference type="NCBIfam" id="NF011678">
    <property type="entry name" value="PRK15098.1"/>
    <property type="match status" value="1"/>
</dbReference>
<evidence type="ECO:0000259" key="12">
    <source>
        <dbReference type="SMART" id="SM01217"/>
    </source>
</evidence>
<dbReference type="Gene3D" id="2.60.40.10">
    <property type="entry name" value="Immunoglobulins"/>
    <property type="match status" value="1"/>
</dbReference>
<evidence type="ECO:0000256" key="7">
    <source>
        <dbReference type="ARBA" id="ARBA00022801"/>
    </source>
</evidence>
<dbReference type="EMBL" id="LVYD01000013">
    <property type="protein sequence ID" value="OQP65741.1"/>
    <property type="molecule type" value="Genomic_DNA"/>
</dbReference>
<dbReference type="GO" id="GO:0008422">
    <property type="term" value="F:beta-glucosidase activity"/>
    <property type="evidence" value="ECO:0007669"/>
    <property type="project" value="UniProtKB-EC"/>
</dbReference>
<dbReference type="Pfam" id="PF01915">
    <property type="entry name" value="Glyco_hydro_3_C"/>
    <property type="match status" value="1"/>
</dbReference>
<dbReference type="Gene3D" id="3.40.50.1700">
    <property type="entry name" value="Glycoside hydrolase family 3 C-terminal domain"/>
    <property type="match status" value="1"/>
</dbReference>
<dbReference type="PANTHER" id="PTHR30620:SF16">
    <property type="entry name" value="LYSOSOMAL BETA GLUCOSIDASE"/>
    <property type="match status" value="1"/>
</dbReference>
<dbReference type="Pfam" id="PF14310">
    <property type="entry name" value="Fn3-like"/>
    <property type="match status" value="1"/>
</dbReference>
<dbReference type="Proteomes" id="UP000192796">
    <property type="component" value="Unassembled WGS sequence"/>
</dbReference>
<dbReference type="InterPro" id="IPR036881">
    <property type="entry name" value="Glyco_hydro_3_C_sf"/>
</dbReference>
<proteinExistence type="inferred from homology"/>
<feature type="chain" id="PRO_5012122101" description="Periplasmic beta-glucosidase" evidence="11">
    <location>
        <begin position="20"/>
        <end position="758"/>
    </location>
</feature>
<dbReference type="AlphaFoldDB" id="A0A1V9G522"/>
<dbReference type="InterPro" id="IPR019800">
    <property type="entry name" value="Glyco_hydro_3_AS"/>
</dbReference>
<dbReference type="SUPFAM" id="SSF51445">
    <property type="entry name" value="(Trans)glycosidases"/>
    <property type="match status" value="1"/>
</dbReference>
<dbReference type="EC" id="3.2.1.21" evidence="4"/>
<dbReference type="InterPro" id="IPR002772">
    <property type="entry name" value="Glyco_hydro_3_C"/>
</dbReference>
<accession>A0A1V9G522</accession>
<dbReference type="Gene3D" id="3.20.20.300">
    <property type="entry name" value="Glycoside hydrolase, family 3, N-terminal domain"/>
    <property type="match status" value="1"/>
</dbReference>
<evidence type="ECO:0000256" key="8">
    <source>
        <dbReference type="ARBA" id="ARBA00023295"/>
    </source>
</evidence>
<name>A0A1V9G522_9BACT</name>
<dbReference type="PRINTS" id="PR00133">
    <property type="entry name" value="GLHYDRLASE3"/>
</dbReference>
<comment type="similarity">
    <text evidence="3 10">Belongs to the glycosyl hydrolase 3 family.</text>
</comment>
<dbReference type="InterPro" id="IPR013783">
    <property type="entry name" value="Ig-like_fold"/>
</dbReference>
<dbReference type="SMART" id="SM01217">
    <property type="entry name" value="Fn3_like"/>
    <property type="match status" value="1"/>
</dbReference>
<dbReference type="FunFam" id="2.60.40.10:FF:000495">
    <property type="entry name" value="Periplasmic beta-glucosidase"/>
    <property type="match status" value="1"/>
</dbReference>
<feature type="domain" description="Fibronectin type III-like" evidence="12">
    <location>
        <begin position="677"/>
        <end position="746"/>
    </location>
</feature>
<evidence type="ECO:0000256" key="4">
    <source>
        <dbReference type="ARBA" id="ARBA00012744"/>
    </source>
</evidence>
<dbReference type="PROSITE" id="PS00775">
    <property type="entry name" value="GLYCOSYL_HYDROL_F3"/>
    <property type="match status" value="1"/>
</dbReference>
<evidence type="ECO:0000313" key="13">
    <source>
        <dbReference type="EMBL" id="OQP65741.1"/>
    </source>
</evidence>
<evidence type="ECO:0000256" key="3">
    <source>
        <dbReference type="ARBA" id="ARBA00005336"/>
    </source>
</evidence>
<evidence type="ECO:0000313" key="14">
    <source>
        <dbReference type="Proteomes" id="UP000192796"/>
    </source>
</evidence>
<dbReference type="GO" id="GO:0009251">
    <property type="term" value="P:glucan catabolic process"/>
    <property type="evidence" value="ECO:0007669"/>
    <property type="project" value="TreeGrafter"/>
</dbReference>
<dbReference type="InterPro" id="IPR017853">
    <property type="entry name" value="GH"/>
</dbReference>
<comment type="catalytic activity">
    <reaction evidence="1">
        <text>Hydrolysis of terminal, non-reducing beta-D-glucosyl residues with release of beta-D-glucose.</text>
        <dbReference type="EC" id="3.2.1.21"/>
    </reaction>
</comment>
<evidence type="ECO:0000256" key="2">
    <source>
        <dbReference type="ARBA" id="ARBA00004418"/>
    </source>
</evidence>
<dbReference type="FunFam" id="3.20.20.300:FF:000005">
    <property type="entry name" value="Periplasmic beta-glucosidase"/>
    <property type="match status" value="1"/>
</dbReference>
<feature type="signal peptide" evidence="11">
    <location>
        <begin position="1"/>
        <end position="19"/>
    </location>
</feature>
<evidence type="ECO:0000256" key="1">
    <source>
        <dbReference type="ARBA" id="ARBA00000448"/>
    </source>
</evidence>
<comment type="caution">
    <text evidence="13">The sequence shown here is derived from an EMBL/GenBank/DDBJ whole genome shotgun (WGS) entry which is preliminary data.</text>
</comment>
<reference evidence="13 14" key="1">
    <citation type="submission" date="2016-03" db="EMBL/GenBank/DDBJ databases">
        <title>Niastella vici sp. nov., isolated from farmland soil.</title>
        <authorList>
            <person name="Chen L."/>
            <person name="Wang D."/>
            <person name="Yang S."/>
            <person name="Wang G."/>
        </authorList>
    </citation>
    <scope>NUCLEOTIDE SEQUENCE [LARGE SCALE GENOMIC DNA]</scope>
    <source>
        <strain evidence="13 14">DJ57</strain>
    </source>
</reference>
<dbReference type="InterPro" id="IPR036962">
    <property type="entry name" value="Glyco_hydro_3_N_sf"/>
</dbReference>
<sequence length="758" mass="82565">MRRTFLTIVALSSLFRVLAQTPEAKMKAFVANLMTKMTLEEKIGQLNLVTPGWGVPTGSVVSKGVEDNIRKGNVGGLFGIFGPDKIRQAQALAVNESRLHIPLLFGLDVIHGHKTIFPIPLGLSCSWDTALIERSARIAATEASADGLCWVYSPMVDIARDPRWGRIAEGAGEDPYLGSKIARAMVKGYQGNDLSKDNTVMACVKHFALYGAAEAGRDYNTTDMSRIRMYNEYLPPYKAAVDAGVGSVMSSFNEIDGVPATGNRWLLTNLLRDQWGFKGFVVSDYTSVNEMIAHGMGDLQAVSARALNAGLDMDMVGEGFLTTLQKSLKAGTVTLKQIDDACRRILEAKYKLGLFQDPYRYVNNARPDKEILTPENRKAAREIAARSLVLLKNDNKILPLKKAGTIVLVGPLANNHTEMLGTWAVSGDNSKSITIQEGMQNVAGNSVQITYAKGANITDDTAFAKRISPFNKPTEIDPRTPESLIQEAVDAAGKADAVVAVVGEAAEMSGESASRSDLDLPGSQRKLIEALAKTGKPLVVVLLNGRPLALPWLPEQAPAIVEAWFAGTEAGNAIADVLFGNYNPSGKLTTSFPRNVGQIPIYYNRKNTGRPYEGGNPKFKSDYLDVVNEPLYPFGYGLSYSTFVYDTVTLNQNTLHEGQSITASVMVSNKGDVAGEETVQLYIQDLVGSVTRPVKELKGFQKIYLKAGDVKKVDFTITVNDLKFYNSELKYVAEPGDFKLYIGTNSRDVKEAAFRLVK</sequence>
<dbReference type="GO" id="GO:0042597">
    <property type="term" value="C:periplasmic space"/>
    <property type="evidence" value="ECO:0007669"/>
    <property type="project" value="UniProtKB-SubCell"/>
</dbReference>
<gene>
    <name evidence="13" type="ORF">A3860_14170</name>
</gene>
<dbReference type="InterPro" id="IPR051915">
    <property type="entry name" value="Cellulose_Degrad_GH3"/>
</dbReference>
<evidence type="ECO:0000256" key="10">
    <source>
        <dbReference type="RuleBase" id="RU361161"/>
    </source>
</evidence>
<comment type="subcellular location">
    <subcellularLocation>
        <location evidence="2">Periplasm</location>
    </subcellularLocation>
</comment>
<dbReference type="InterPro" id="IPR026891">
    <property type="entry name" value="Fn3-like"/>
</dbReference>
<keyword evidence="7 10" id="KW-0378">Hydrolase</keyword>
<evidence type="ECO:0000256" key="11">
    <source>
        <dbReference type="SAM" id="SignalP"/>
    </source>
</evidence>
<dbReference type="Pfam" id="PF00933">
    <property type="entry name" value="Glyco_hydro_3"/>
    <property type="match status" value="1"/>
</dbReference>
<dbReference type="STRING" id="1703345.A3860_14170"/>
<evidence type="ECO:0000256" key="6">
    <source>
        <dbReference type="ARBA" id="ARBA00022764"/>
    </source>
</evidence>
<organism evidence="13 14">
    <name type="scientific">Niastella vici</name>
    <dbReference type="NCBI Taxonomy" id="1703345"/>
    <lineage>
        <taxon>Bacteria</taxon>
        <taxon>Pseudomonadati</taxon>
        <taxon>Bacteroidota</taxon>
        <taxon>Chitinophagia</taxon>
        <taxon>Chitinophagales</taxon>
        <taxon>Chitinophagaceae</taxon>
        <taxon>Niastella</taxon>
    </lineage>
</organism>
<dbReference type="RefSeq" id="WP_081145582.1">
    <property type="nucleotide sequence ID" value="NZ_LVYD01000013.1"/>
</dbReference>
<keyword evidence="6" id="KW-0574">Periplasm</keyword>
<evidence type="ECO:0000256" key="5">
    <source>
        <dbReference type="ARBA" id="ARBA00022729"/>
    </source>
</evidence>
<dbReference type="PANTHER" id="PTHR30620">
    <property type="entry name" value="PERIPLASMIC BETA-GLUCOSIDASE-RELATED"/>
    <property type="match status" value="1"/>
</dbReference>
<evidence type="ECO:0000256" key="9">
    <source>
        <dbReference type="ARBA" id="ARBA00067498"/>
    </source>
</evidence>
<dbReference type="InterPro" id="IPR001764">
    <property type="entry name" value="Glyco_hydro_3_N"/>
</dbReference>
<keyword evidence="14" id="KW-1185">Reference proteome</keyword>
<keyword evidence="8 10" id="KW-0326">Glycosidase</keyword>
<dbReference type="SUPFAM" id="SSF52279">
    <property type="entry name" value="Beta-D-glucan exohydrolase, C-terminal domain"/>
    <property type="match status" value="1"/>
</dbReference>
<dbReference type="FunFam" id="3.40.50.1700:FF:000004">
    <property type="entry name" value="Periplasmic beta-glucosidase"/>
    <property type="match status" value="1"/>
</dbReference>